<reference evidence="2" key="1">
    <citation type="submission" date="2022-01" db="EMBL/GenBank/DDBJ databases">
        <title>Microbacterium eymi and Microbacterium rhizovicinus sp. nov., isolated from the rhizospheric soil of Elymus tsukushiensis, a plant native to the Dokdo Islands, Republic of Korea.</title>
        <authorList>
            <person name="Hwang Y.J."/>
        </authorList>
    </citation>
    <scope>NUCLEOTIDE SEQUENCE</scope>
    <source>
        <strain evidence="2">KUDC0405</strain>
    </source>
</reference>
<keyword evidence="1" id="KW-1133">Transmembrane helix</keyword>
<dbReference type="Proteomes" id="UP001054811">
    <property type="component" value="Chromosome"/>
</dbReference>
<gene>
    <name evidence="2" type="ORF">L2X98_29835</name>
</gene>
<evidence type="ECO:0000313" key="2">
    <source>
        <dbReference type="EMBL" id="UUT34683.1"/>
    </source>
</evidence>
<organism evidence="2 3">
    <name type="scientific">Microbacterium elymi</name>
    <dbReference type="NCBI Taxonomy" id="2909587"/>
    <lineage>
        <taxon>Bacteria</taxon>
        <taxon>Bacillati</taxon>
        <taxon>Actinomycetota</taxon>
        <taxon>Actinomycetes</taxon>
        <taxon>Micrococcales</taxon>
        <taxon>Microbacteriaceae</taxon>
        <taxon>Microbacterium</taxon>
    </lineage>
</organism>
<sequence>MSAAMPPTTVNTTAPTRCTGMPARRAASALSEDASRARPYLLRPRKIVSAMVTTATTASIVNAAALMVVLPIWKVAAETDG</sequence>
<evidence type="ECO:0000256" key="1">
    <source>
        <dbReference type="SAM" id="Phobius"/>
    </source>
</evidence>
<feature type="transmembrane region" description="Helical" evidence="1">
    <location>
        <begin position="47"/>
        <end position="73"/>
    </location>
</feature>
<evidence type="ECO:0000313" key="3">
    <source>
        <dbReference type="Proteomes" id="UP001054811"/>
    </source>
</evidence>
<keyword evidence="1" id="KW-0472">Membrane</keyword>
<keyword evidence="1" id="KW-0812">Transmembrane</keyword>
<dbReference type="EMBL" id="CP091139">
    <property type="protein sequence ID" value="UUT34683.1"/>
    <property type="molecule type" value="Genomic_DNA"/>
</dbReference>
<accession>A0ABY5NHQ7</accession>
<protein>
    <submittedName>
        <fullName evidence="2">Uncharacterized protein</fullName>
    </submittedName>
</protein>
<name>A0ABY5NHQ7_9MICO</name>
<keyword evidence="3" id="KW-1185">Reference proteome</keyword>
<proteinExistence type="predicted"/>